<dbReference type="AlphaFoldDB" id="K0TMI2"/>
<evidence type="ECO:0000313" key="2">
    <source>
        <dbReference type="EMBL" id="EJK72697.1"/>
    </source>
</evidence>
<feature type="region of interest" description="Disordered" evidence="1">
    <location>
        <begin position="45"/>
        <end position="84"/>
    </location>
</feature>
<name>K0TMI2_THAOC</name>
<feature type="non-terminal residue" evidence="2">
    <location>
        <position position="84"/>
    </location>
</feature>
<feature type="compositionally biased region" description="Low complexity" evidence="1">
    <location>
        <begin position="45"/>
        <end position="77"/>
    </location>
</feature>
<protein>
    <submittedName>
        <fullName evidence="2">Uncharacterized protein</fullName>
    </submittedName>
</protein>
<proteinExistence type="predicted"/>
<dbReference type="Proteomes" id="UP000266841">
    <property type="component" value="Unassembled WGS sequence"/>
</dbReference>
<gene>
    <name evidence="2" type="ORF">THAOC_05745</name>
</gene>
<comment type="caution">
    <text evidence="2">The sequence shown here is derived from an EMBL/GenBank/DDBJ whole genome shotgun (WGS) entry which is preliminary data.</text>
</comment>
<dbReference type="EMBL" id="AGNL01005454">
    <property type="protein sequence ID" value="EJK72697.1"/>
    <property type="molecule type" value="Genomic_DNA"/>
</dbReference>
<organism evidence="2 3">
    <name type="scientific">Thalassiosira oceanica</name>
    <name type="common">Marine diatom</name>
    <dbReference type="NCBI Taxonomy" id="159749"/>
    <lineage>
        <taxon>Eukaryota</taxon>
        <taxon>Sar</taxon>
        <taxon>Stramenopiles</taxon>
        <taxon>Ochrophyta</taxon>
        <taxon>Bacillariophyta</taxon>
        <taxon>Coscinodiscophyceae</taxon>
        <taxon>Thalassiosirophycidae</taxon>
        <taxon>Thalassiosirales</taxon>
        <taxon>Thalassiosiraceae</taxon>
        <taxon>Thalassiosira</taxon>
    </lineage>
</organism>
<evidence type="ECO:0000313" key="3">
    <source>
        <dbReference type="Proteomes" id="UP000266841"/>
    </source>
</evidence>
<evidence type="ECO:0000256" key="1">
    <source>
        <dbReference type="SAM" id="MobiDB-lite"/>
    </source>
</evidence>
<accession>K0TMI2</accession>
<sequence>MSPCPGVVLTAPAETPEAVVSLRRELLNRGGRGLVRRPAVVRAAGSAASTPAETAAPSESAAPATAEPAAPATAEPAQHLRELA</sequence>
<reference evidence="2 3" key="1">
    <citation type="journal article" date="2012" name="Genome Biol.">
        <title>Genome and low-iron response of an oceanic diatom adapted to chronic iron limitation.</title>
        <authorList>
            <person name="Lommer M."/>
            <person name="Specht M."/>
            <person name="Roy A.S."/>
            <person name="Kraemer L."/>
            <person name="Andreson R."/>
            <person name="Gutowska M.A."/>
            <person name="Wolf J."/>
            <person name="Bergner S.V."/>
            <person name="Schilhabel M.B."/>
            <person name="Klostermeier U.C."/>
            <person name="Beiko R.G."/>
            <person name="Rosenstiel P."/>
            <person name="Hippler M."/>
            <person name="Laroche J."/>
        </authorList>
    </citation>
    <scope>NUCLEOTIDE SEQUENCE [LARGE SCALE GENOMIC DNA]</scope>
    <source>
        <strain evidence="2 3">CCMP1005</strain>
    </source>
</reference>
<keyword evidence="3" id="KW-1185">Reference proteome</keyword>